<evidence type="ECO:0000313" key="5">
    <source>
        <dbReference type="EMBL" id="GBO93951.1"/>
    </source>
</evidence>
<accession>A0A388SEU6</accession>
<dbReference type="EMBL" id="BGZJ01000001">
    <property type="protein sequence ID" value="GBO93951.1"/>
    <property type="molecule type" value="Genomic_DNA"/>
</dbReference>
<evidence type="ECO:0000256" key="1">
    <source>
        <dbReference type="ARBA" id="ARBA00001946"/>
    </source>
</evidence>
<keyword evidence="6" id="KW-1185">Reference proteome</keyword>
<reference evidence="5 6" key="1">
    <citation type="journal article" date="2018" name="Int. J. Syst. Evol. Microbiol.">
        <title>Mesosutterella multiformis gen. nov., sp. nov., a member of the family Sutterellaceae and Sutterella megalosphaeroides sp. nov., isolated from human faeces.</title>
        <authorList>
            <person name="Sakamoto M."/>
            <person name="Ikeyama N."/>
            <person name="Kunihiro T."/>
            <person name="Iino T."/>
            <person name="Yuki M."/>
            <person name="Ohkuma M."/>
        </authorList>
    </citation>
    <scope>NUCLEOTIDE SEQUENCE [LARGE SCALE GENOMIC DNA]</scope>
    <source>
        <strain evidence="5 6">4NBBH2</strain>
    </source>
</reference>
<dbReference type="Gene3D" id="1.10.150.240">
    <property type="entry name" value="Putative phosphatase, domain 2"/>
    <property type="match status" value="1"/>
</dbReference>
<dbReference type="SFLD" id="SFLDS00003">
    <property type="entry name" value="Haloacid_Dehalogenase"/>
    <property type="match status" value="1"/>
</dbReference>
<comment type="cofactor">
    <cofactor evidence="1">
        <name>Mg(2+)</name>
        <dbReference type="ChEBI" id="CHEBI:18420"/>
    </cofactor>
</comment>
<keyword evidence="5" id="KW-0378">Hydrolase</keyword>
<dbReference type="OrthoDB" id="9800058at2"/>
<dbReference type="SFLD" id="SFLDG01129">
    <property type="entry name" value="C1.5:_HAD__Beta-PGM__Phosphata"/>
    <property type="match status" value="1"/>
</dbReference>
<dbReference type="InterPro" id="IPR023214">
    <property type="entry name" value="HAD_sf"/>
</dbReference>
<evidence type="ECO:0000256" key="2">
    <source>
        <dbReference type="ARBA" id="ARBA00006171"/>
    </source>
</evidence>
<name>A0A388SEU6_9BURK</name>
<protein>
    <submittedName>
        <fullName evidence="5">Hydrolase</fullName>
    </submittedName>
</protein>
<dbReference type="RefSeq" id="WP_116270231.1">
    <property type="nucleotide sequence ID" value="NZ_BGZJ01000001.1"/>
</dbReference>
<dbReference type="Pfam" id="PF13419">
    <property type="entry name" value="HAD_2"/>
    <property type="match status" value="1"/>
</dbReference>
<evidence type="ECO:0000256" key="4">
    <source>
        <dbReference type="ARBA" id="ARBA00022842"/>
    </source>
</evidence>
<dbReference type="Gene3D" id="3.40.50.1000">
    <property type="entry name" value="HAD superfamily/HAD-like"/>
    <property type="match status" value="1"/>
</dbReference>
<comment type="caution">
    <text evidence="5">The sequence shown here is derived from an EMBL/GenBank/DDBJ whole genome shotgun (WGS) entry which is preliminary data.</text>
</comment>
<comment type="similarity">
    <text evidence="2">Belongs to the HAD-like hydrolase superfamily. CbbY/CbbZ/Gph/YieH family.</text>
</comment>
<dbReference type="SUPFAM" id="SSF56784">
    <property type="entry name" value="HAD-like"/>
    <property type="match status" value="1"/>
</dbReference>
<proteinExistence type="inferred from homology"/>
<evidence type="ECO:0000256" key="3">
    <source>
        <dbReference type="ARBA" id="ARBA00022723"/>
    </source>
</evidence>
<gene>
    <name evidence="5" type="ORF">MESMUL_13050</name>
</gene>
<dbReference type="PANTHER" id="PTHR46193:SF10">
    <property type="entry name" value="6-PHOSPHOGLUCONATE PHOSPHATASE"/>
    <property type="match status" value="1"/>
</dbReference>
<evidence type="ECO:0000313" key="6">
    <source>
        <dbReference type="Proteomes" id="UP000266091"/>
    </source>
</evidence>
<dbReference type="GO" id="GO:0046872">
    <property type="term" value="F:metal ion binding"/>
    <property type="evidence" value="ECO:0007669"/>
    <property type="project" value="UniProtKB-KW"/>
</dbReference>
<dbReference type="InterPro" id="IPR051600">
    <property type="entry name" value="Beta-PGM-like"/>
</dbReference>
<accession>A0A401LMY6</accession>
<dbReference type="InterPro" id="IPR041492">
    <property type="entry name" value="HAD_2"/>
</dbReference>
<dbReference type="PANTHER" id="PTHR46193">
    <property type="entry name" value="6-PHOSPHOGLUCONATE PHOSPHATASE"/>
    <property type="match status" value="1"/>
</dbReference>
<dbReference type="InterPro" id="IPR023198">
    <property type="entry name" value="PGP-like_dom2"/>
</dbReference>
<keyword evidence="3" id="KW-0479">Metal-binding</keyword>
<sequence length="221" mass="24237">MKPAAALFDFDGTLVDTEGPDCALISRMLLEVGIRKTPNEVMKDFIGLPRTEIEEAILAHYGVQVPLDWHPRYIEERSKLEDHMIVTPGIEDALRRLQNSGVQLGVASNSYEPRLKRVLAKSGLETWFGDRLFHLDQGSRRKPAPDIYLFALRSLGISPEEAVAVEDSPLGVQAAVAAGIRCIGFTGHNHVGEAIDQELLQAGAFVLEPDMGKVADLILKG</sequence>
<dbReference type="PRINTS" id="PR00413">
    <property type="entry name" value="HADHALOGNASE"/>
</dbReference>
<dbReference type="Proteomes" id="UP000266091">
    <property type="component" value="Unassembled WGS sequence"/>
</dbReference>
<organism evidence="5 6">
    <name type="scientific">Mesosutterella multiformis</name>
    <dbReference type="NCBI Taxonomy" id="2259133"/>
    <lineage>
        <taxon>Bacteria</taxon>
        <taxon>Pseudomonadati</taxon>
        <taxon>Pseudomonadota</taxon>
        <taxon>Betaproteobacteria</taxon>
        <taxon>Burkholderiales</taxon>
        <taxon>Sutterellaceae</taxon>
        <taxon>Mesosutterella</taxon>
    </lineage>
</organism>
<dbReference type="GO" id="GO:0016787">
    <property type="term" value="F:hydrolase activity"/>
    <property type="evidence" value="ECO:0007669"/>
    <property type="project" value="UniProtKB-KW"/>
</dbReference>
<dbReference type="AlphaFoldDB" id="A0A388SEU6"/>
<dbReference type="InterPro" id="IPR006439">
    <property type="entry name" value="HAD-SF_hydro_IA"/>
</dbReference>
<dbReference type="NCBIfam" id="TIGR01509">
    <property type="entry name" value="HAD-SF-IA-v3"/>
    <property type="match status" value="1"/>
</dbReference>
<dbReference type="InterPro" id="IPR036412">
    <property type="entry name" value="HAD-like_sf"/>
</dbReference>
<keyword evidence="4" id="KW-0460">Magnesium</keyword>